<evidence type="ECO:0000313" key="2">
    <source>
        <dbReference type="Proteomes" id="UP000019254"/>
    </source>
</evidence>
<reference evidence="1 2" key="1">
    <citation type="journal article" date="2014" name="Int. J. Syst. Evol. Microbiol.">
        <title>Listeria floridensis sp. nov., Listeria aquatica sp. nov., Listeria cornellensis sp. nov., Listeria riparia sp. nov. and Listeria grandensis sp. nov., from agricultural and natural environments.</title>
        <authorList>
            <person name="den Bakker H.C."/>
            <person name="Warchocki S."/>
            <person name="Wright E.M."/>
            <person name="Allred A.F."/>
            <person name="Ahlstrom C."/>
            <person name="Manuel C.S."/>
            <person name="Stasiewicz M.J."/>
            <person name="Burrell A."/>
            <person name="Roof S."/>
            <person name="Strawn L."/>
            <person name="Fortes E.D."/>
            <person name="Nightingale K.K."/>
            <person name="Kephart D."/>
            <person name="Wiedmann M."/>
        </authorList>
    </citation>
    <scope>NUCLEOTIDE SEQUENCE [LARGE SCALE GENOMIC DNA]</scope>
    <source>
        <strain evidence="2">FSL F6-969</strain>
    </source>
</reference>
<comment type="caution">
    <text evidence="1">The sequence shown here is derived from an EMBL/GenBank/DDBJ whole genome shotgun (WGS) entry which is preliminary data.</text>
</comment>
<proteinExistence type="predicted"/>
<organism evidence="1 2">
    <name type="scientific">Listeria cornellensis FSL F6-0969</name>
    <dbReference type="NCBI Taxonomy" id="1265820"/>
    <lineage>
        <taxon>Bacteria</taxon>
        <taxon>Bacillati</taxon>
        <taxon>Bacillota</taxon>
        <taxon>Bacilli</taxon>
        <taxon>Bacillales</taxon>
        <taxon>Listeriaceae</taxon>
        <taxon>Listeria</taxon>
    </lineage>
</organism>
<name>W7BMT5_9LIST</name>
<evidence type="ECO:0000313" key="1">
    <source>
        <dbReference type="EMBL" id="EUJ24346.1"/>
    </source>
</evidence>
<dbReference type="OrthoDB" id="197688at2"/>
<sequence>MKKKILNITTATAILFSGPMGMISINSKAGHAYEVTQNAVNNFQKMIDSVSIDTGGKLNVIFANDDFKDYTVTINKNGAYLAGMDGPATKKVPWYSTLEDRTWITNADRTFTADDEYEIVFRQEGVVVGSVNIMDLMIDSVTIDADNRLNVKFLNENFKKYTIVVNKNGVYQAGIDGPVTKKQAWYSTLTDKTWVTNADRTFTTDDAYQIVLTLDGEIKGIFSKDGFTDGKVLKNAKDAVNGLFTADNPANDIKVNLTQANIDNATTLLNLVTDATEKKEITN</sequence>
<keyword evidence="2" id="KW-1185">Reference proteome</keyword>
<dbReference type="AlphaFoldDB" id="W7BMT5"/>
<dbReference type="RefSeq" id="WP_036082568.1">
    <property type="nucleotide sequence ID" value="NZ_AODE01000053.1"/>
</dbReference>
<dbReference type="Proteomes" id="UP000019254">
    <property type="component" value="Unassembled WGS sequence"/>
</dbReference>
<accession>W7BMT5</accession>
<dbReference type="PATRIC" id="fig|1265820.5.peg.3682"/>
<protein>
    <submittedName>
        <fullName evidence="1">Uncharacterized protein</fullName>
    </submittedName>
</protein>
<dbReference type="EMBL" id="AODE01000053">
    <property type="protein sequence ID" value="EUJ24346.1"/>
    <property type="molecule type" value="Genomic_DNA"/>
</dbReference>
<gene>
    <name evidence="1" type="ORF">PCORN_18691</name>
</gene>
<dbReference type="STRING" id="1265820.PCORN_18691"/>